<dbReference type="GO" id="GO:0008324">
    <property type="term" value="F:monoatomic cation transmembrane transporter activity"/>
    <property type="evidence" value="ECO:0007669"/>
    <property type="project" value="InterPro"/>
</dbReference>
<dbReference type="STRING" id="1441095.AM592_02650"/>
<dbReference type="GO" id="GO:0006813">
    <property type="term" value="P:potassium ion transport"/>
    <property type="evidence" value="ECO:0007669"/>
    <property type="project" value="InterPro"/>
</dbReference>
<accession>A0A0M5JG11</accession>
<dbReference type="EMBL" id="CP012600">
    <property type="protein sequence ID" value="ALC80601.1"/>
    <property type="molecule type" value="Genomic_DNA"/>
</dbReference>
<dbReference type="OrthoDB" id="67547at2"/>
<reference evidence="2 3" key="2">
    <citation type="journal article" date="2016" name="Int. J. Syst. Evol. Microbiol.">
        <title>Bacillus gobiensis sp. nov., isolated from a soil sample.</title>
        <authorList>
            <person name="Liu B."/>
            <person name="Liu G.H."/>
            <person name="Cetin S."/>
            <person name="Schumann P."/>
            <person name="Pan Z.Z."/>
            <person name="Chen Q.Q."/>
        </authorList>
    </citation>
    <scope>NUCLEOTIDE SEQUENCE [LARGE SCALE GENOMIC DNA]</scope>
    <source>
        <strain evidence="2 3">FJAT-4402</strain>
    </source>
</reference>
<evidence type="ECO:0000313" key="3">
    <source>
        <dbReference type="Proteomes" id="UP000067625"/>
    </source>
</evidence>
<dbReference type="Pfam" id="PF25991">
    <property type="entry name" value="KhtT_N"/>
    <property type="match status" value="1"/>
</dbReference>
<feature type="domain" description="RCK C-terminal" evidence="1">
    <location>
        <begin position="76"/>
        <end position="161"/>
    </location>
</feature>
<dbReference type="InterPro" id="IPR026278">
    <property type="entry name" value="KhtT"/>
</dbReference>
<dbReference type="Pfam" id="PF02080">
    <property type="entry name" value="TrkA_C"/>
    <property type="match status" value="1"/>
</dbReference>
<dbReference type="InterPro" id="IPR058776">
    <property type="entry name" value="KhtT-like_N"/>
</dbReference>
<dbReference type="PIRSF" id="PIRSF005028">
    <property type="entry name" value="KhtT"/>
    <property type="match status" value="1"/>
</dbReference>
<dbReference type="PANTHER" id="PTHR30445:SF8">
    <property type="entry name" value="K(+)_H(+) ANTIPORTER SUBUNIT KHTT"/>
    <property type="match status" value="1"/>
</dbReference>
<dbReference type="Gene3D" id="3.30.70.1450">
    <property type="entry name" value="Regulator of K+ conductance, C-terminal domain"/>
    <property type="match status" value="1"/>
</dbReference>
<evidence type="ECO:0000313" key="2">
    <source>
        <dbReference type="EMBL" id="ALC80601.1"/>
    </source>
</evidence>
<gene>
    <name evidence="2" type="ORF">AM592_02650</name>
</gene>
<dbReference type="SUPFAM" id="SSF116726">
    <property type="entry name" value="TrkA C-terminal domain-like"/>
    <property type="match status" value="1"/>
</dbReference>
<dbReference type="InterPro" id="IPR036721">
    <property type="entry name" value="RCK_C_sf"/>
</dbReference>
<dbReference type="AlphaFoldDB" id="A0A0M5JG11"/>
<proteinExistence type="predicted"/>
<dbReference type="Proteomes" id="UP000067625">
    <property type="component" value="Chromosome"/>
</dbReference>
<dbReference type="RefSeq" id="WP_053602340.1">
    <property type="nucleotide sequence ID" value="NZ_CP012600.1"/>
</dbReference>
<dbReference type="InterPro" id="IPR006037">
    <property type="entry name" value="RCK_C"/>
</dbReference>
<keyword evidence="3" id="KW-1185">Reference proteome</keyword>
<protein>
    <submittedName>
        <fullName evidence="2">Potassium:proton antiporter</fullName>
    </submittedName>
</protein>
<evidence type="ECO:0000259" key="1">
    <source>
        <dbReference type="PROSITE" id="PS51202"/>
    </source>
</evidence>
<organism evidence="2 3">
    <name type="scientific">Bacillus gobiensis</name>
    <dbReference type="NCBI Taxonomy" id="1441095"/>
    <lineage>
        <taxon>Bacteria</taxon>
        <taxon>Bacillati</taxon>
        <taxon>Bacillota</taxon>
        <taxon>Bacilli</taxon>
        <taxon>Bacillales</taxon>
        <taxon>Bacillaceae</taxon>
        <taxon>Bacillus</taxon>
    </lineage>
</organism>
<dbReference type="PATRIC" id="fig|1441095.3.peg.575"/>
<dbReference type="PROSITE" id="PS51202">
    <property type="entry name" value="RCK_C"/>
    <property type="match status" value="1"/>
</dbReference>
<dbReference type="PANTHER" id="PTHR30445">
    <property type="entry name" value="K(+)_H(+) ANTIPORTER SUBUNIT KHTT"/>
    <property type="match status" value="1"/>
</dbReference>
<name>A0A0M5JG11_9BACI</name>
<reference evidence="3" key="1">
    <citation type="submission" date="2015-08" db="EMBL/GenBank/DDBJ databases">
        <title>Genome sequencing project for genomic taxonomy and phylogenomics of Bacillus-like bacteria.</title>
        <authorList>
            <person name="Liu B."/>
            <person name="Wang J."/>
            <person name="Zhu Y."/>
            <person name="Liu G."/>
            <person name="Chen Q."/>
            <person name="Chen Z."/>
            <person name="Lan J."/>
            <person name="Che J."/>
            <person name="Ge C."/>
            <person name="Shi H."/>
            <person name="Pan Z."/>
            <person name="Liu X."/>
        </authorList>
    </citation>
    <scope>NUCLEOTIDE SEQUENCE [LARGE SCALE GENOMIC DNA]</scope>
    <source>
        <strain evidence="3">FJAT-4402</strain>
    </source>
</reference>
<dbReference type="InterPro" id="IPR050144">
    <property type="entry name" value="AAE_transporter"/>
</dbReference>
<sequence>MNIKESDLPGIGKKFEFVTKNQEKMTVIIHDDGRREIYRMDENDPDEIISSISLNDNEARQIAAILGGMVYKPQALESIEMAFNDLIIEWYKIEKSAKAIGRTLGELDVRQNYDVTVIAIIKKNQDKLLNPGADSIIEEGDTLVLSGERKSLKLMTHDFLRAGE</sequence>